<sequence length="249" mass="27456">MHVVALEFFKLRRRRVLSMIVLFLGVEILWASISVSSSFTRNPDSAGWEGIITTFSSMNGLFLPILSAIVVSRIVDMEHKGETWRLLGALAVNRHLLFAAKYGCAASLLLTVVLLQTFAIPGIGWANGLEAPIPYELLFRFLAGTMLVNLVIIALQQWVSLAVRNQAFGLCLGMVGGFFGLTADLFPVFVRRLLIWSNYTALSPVTLRYGDDTVRFVTQEVGWILPTALLLVGAALYLAGSLHLSRKDI</sequence>
<dbReference type="Proteomes" id="UP000237797">
    <property type="component" value="Unassembled WGS sequence"/>
</dbReference>
<evidence type="ECO:0008006" key="4">
    <source>
        <dbReference type="Google" id="ProtNLM"/>
    </source>
</evidence>
<dbReference type="AlphaFoldDB" id="A0A2T0LK45"/>
<proteinExistence type="predicted"/>
<feature type="transmembrane region" description="Helical" evidence="1">
    <location>
        <begin position="223"/>
        <end position="244"/>
    </location>
</feature>
<evidence type="ECO:0000313" key="3">
    <source>
        <dbReference type="Proteomes" id="UP000237797"/>
    </source>
</evidence>
<keyword evidence="1" id="KW-0472">Membrane</keyword>
<feature type="transmembrane region" description="Helical" evidence="1">
    <location>
        <begin position="137"/>
        <end position="155"/>
    </location>
</feature>
<name>A0A2T0LK45_9BACL</name>
<keyword evidence="1" id="KW-1133">Transmembrane helix</keyword>
<feature type="transmembrane region" description="Helical" evidence="1">
    <location>
        <begin position="96"/>
        <end position="125"/>
    </location>
</feature>
<dbReference type="CDD" id="cd21809">
    <property type="entry name" value="ABC-2_lan_permease-like"/>
    <property type="match status" value="1"/>
</dbReference>
<feature type="transmembrane region" description="Helical" evidence="1">
    <location>
        <begin position="167"/>
        <end position="190"/>
    </location>
</feature>
<comment type="caution">
    <text evidence="2">The sequence shown here is derived from an EMBL/GenBank/DDBJ whole genome shotgun (WGS) entry which is preliminary data.</text>
</comment>
<organism evidence="2 3">
    <name type="scientific">Planifilum fimeticola</name>
    <dbReference type="NCBI Taxonomy" id="201975"/>
    <lineage>
        <taxon>Bacteria</taxon>
        <taxon>Bacillati</taxon>
        <taxon>Bacillota</taxon>
        <taxon>Bacilli</taxon>
        <taxon>Bacillales</taxon>
        <taxon>Thermoactinomycetaceae</taxon>
        <taxon>Planifilum</taxon>
    </lineage>
</organism>
<gene>
    <name evidence="2" type="ORF">CLV97_101281</name>
</gene>
<feature type="transmembrane region" description="Helical" evidence="1">
    <location>
        <begin position="16"/>
        <end position="39"/>
    </location>
</feature>
<feature type="transmembrane region" description="Helical" evidence="1">
    <location>
        <begin position="51"/>
        <end position="75"/>
    </location>
</feature>
<evidence type="ECO:0000256" key="1">
    <source>
        <dbReference type="SAM" id="Phobius"/>
    </source>
</evidence>
<dbReference type="EMBL" id="PVNE01000001">
    <property type="protein sequence ID" value="PRX42790.1"/>
    <property type="molecule type" value="Genomic_DNA"/>
</dbReference>
<accession>A0A2T0LK45</accession>
<protein>
    <recommendedName>
        <fullName evidence="4">ABC-2 type transport system permease protein</fullName>
    </recommendedName>
</protein>
<dbReference type="RefSeq" id="WP_106343717.1">
    <property type="nucleotide sequence ID" value="NZ_PVNE01000001.1"/>
</dbReference>
<reference evidence="2 3" key="1">
    <citation type="submission" date="2018-03" db="EMBL/GenBank/DDBJ databases">
        <title>Genomic Encyclopedia of Archaeal and Bacterial Type Strains, Phase II (KMG-II): from individual species to whole genera.</title>
        <authorList>
            <person name="Goeker M."/>
        </authorList>
    </citation>
    <scope>NUCLEOTIDE SEQUENCE [LARGE SCALE GENOMIC DNA]</scope>
    <source>
        <strain evidence="2 3">DSM 44946</strain>
    </source>
</reference>
<evidence type="ECO:0000313" key="2">
    <source>
        <dbReference type="EMBL" id="PRX42790.1"/>
    </source>
</evidence>
<keyword evidence="3" id="KW-1185">Reference proteome</keyword>
<keyword evidence="1" id="KW-0812">Transmembrane</keyword>
<dbReference type="OrthoDB" id="3190532at2"/>
<dbReference type="Pfam" id="PF12730">
    <property type="entry name" value="ABC2_membrane_4"/>
    <property type="match status" value="1"/>
</dbReference>